<reference evidence="3 4" key="1">
    <citation type="submission" date="2013-02" db="EMBL/GenBank/DDBJ databases">
        <authorList>
            <person name="Fiebig A."/>
            <person name="Goeker M."/>
            <person name="Klenk H.-P.P."/>
        </authorList>
    </citation>
    <scope>NUCLEOTIDE SEQUENCE [LARGE SCALE GENOMIC DNA]</scope>
    <source>
        <strain evidence="3 4">DSM 19309</strain>
    </source>
</reference>
<comment type="caution">
    <text evidence="3">The sequence shown here is derived from an EMBL/GenBank/DDBJ whole genome shotgun (WGS) entry which is preliminary data.</text>
</comment>
<accession>A0A017HPN0</accession>
<name>A0A017HPN0_9RHOB</name>
<dbReference type="PANTHER" id="PTHR33055">
    <property type="entry name" value="TRANSPOSASE FOR INSERTION SEQUENCE ELEMENT IS1111A"/>
    <property type="match status" value="1"/>
</dbReference>
<dbReference type="InterPro" id="IPR047650">
    <property type="entry name" value="Transpos_IS110"/>
</dbReference>
<dbReference type="Pfam" id="PF02371">
    <property type="entry name" value="Transposase_20"/>
    <property type="match status" value="1"/>
</dbReference>
<organism evidence="3 4">
    <name type="scientific">Rubellimicrobium mesophilum DSM 19309</name>
    <dbReference type="NCBI Taxonomy" id="442562"/>
    <lineage>
        <taxon>Bacteria</taxon>
        <taxon>Pseudomonadati</taxon>
        <taxon>Pseudomonadota</taxon>
        <taxon>Alphaproteobacteria</taxon>
        <taxon>Rhodobacterales</taxon>
        <taxon>Roseobacteraceae</taxon>
        <taxon>Rubellimicrobium</taxon>
    </lineage>
</organism>
<dbReference type="HOGENOM" id="CLU_036902_3_3_5"/>
<gene>
    <name evidence="3" type="ORF">Rumeso_02099</name>
</gene>
<dbReference type="InterPro" id="IPR003346">
    <property type="entry name" value="Transposase_20"/>
</dbReference>
<dbReference type="GO" id="GO:0004803">
    <property type="term" value="F:transposase activity"/>
    <property type="evidence" value="ECO:0007669"/>
    <property type="project" value="InterPro"/>
</dbReference>
<dbReference type="OrthoDB" id="8261795at2"/>
<dbReference type="GO" id="GO:0003677">
    <property type="term" value="F:DNA binding"/>
    <property type="evidence" value="ECO:0007669"/>
    <property type="project" value="InterPro"/>
</dbReference>
<dbReference type="AlphaFoldDB" id="A0A017HPN0"/>
<sequence length="344" mass="37700">MRLFVGLDVSLAKTAACVLDEHGRIVKEVEVASEPEVIVRLARELDGTIAAIGLEAGPLSQWLHRSLSEAGLDVVLMETRQVKGALKAMPIKTDRRDAEGIARLLHLGWFRPVHCKSVSAQEVRALLGARKAIQHGMIALELSLRGLLRNFGLKVGAISRGRFELRVRELACGNAMLEAATEPMLRARASLRQELAGLERRVRLLAKEDSVCCRLMTMPGVGAVVALTFRSAIDDPTRFSSSKKVGPWVGLTPSRNQSGERDVTGGITRAGDANLRRALCQAATVMMNRGRASWLRTWAAQVAQRRGRKRGMVALARRISSVLHRMWRDDTVFQLDAPPGVAPT</sequence>
<evidence type="ECO:0000313" key="4">
    <source>
        <dbReference type="Proteomes" id="UP000019666"/>
    </source>
</evidence>
<evidence type="ECO:0000259" key="2">
    <source>
        <dbReference type="Pfam" id="PF02371"/>
    </source>
</evidence>
<keyword evidence="4" id="KW-1185">Reference proteome</keyword>
<evidence type="ECO:0000259" key="1">
    <source>
        <dbReference type="Pfam" id="PF01548"/>
    </source>
</evidence>
<dbReference type="Proteomes" id="UP000019666">
    <property type="component" value="Unassembled WGS sequence"/>
</dbReference>
<dbReference type="PATRIC" id="fig|442562.3.peg.2071"/>
<feature type="domain" description="Transposase IS110-like N-terminal" evidence="1">
    <location>
        <begin position="5"/>
        <end position="150"/>
    </location>
</feature>
<dbReference type="EMBL" id="AOSK01000050">
    <property type="protein sequence ID" value="EYD76341.1"/>
    <property type="molecule type" value="Genomic_DNA"/>
</dbReference>
<dbReference type="GO" id="GO:0006313">
    <property type="term" value="P:DNA transposition"/>
    <property type="evidence" value="ECO:0007669"/>
    <property type="project" value="InterPro"/>
</dbReference>
<dbReference type="PANTHER" id="PTHR33055:SF3">
    <property type="entry name" value="PUTATIVE TRANSPOSASE FOR IS117-RELATED"/>
    <property type="match status" value="1"/>
</dbReference>
<dbReference type="NCBIfam" id="NF033542">
    <property type="entry name" value="transpos_IS110"/>
    <property type="match status" value="1"/>
</dbReference>
<dbReference type="RefSeq" id="WP_037281527.1">
    <property type="nucleotide sequence ID" value="NZ_KK088590.1"/>
</dbReference>
<protein>
    <submittedName>
        <fullName evidence="3">Mobile element protein</fullName>
    </submittedName>
</protein>
<dbReference type="InterPro" id="IPR002525">
    <property type="entry name" value="Transp_IS110-like_N"/>
</dbReference>
<dbReference type="STRING" id="442562.Rumeso_02099"/>
<dbReference type="Pfam" id="PF01548">
    <property type="entry name" value="DEDD_Tnp_IS110"/>
    <property type="match status" value="1"/>
</dbReference>
<feature type="domain" description="Transposase IS116/IS110/IS902 C-terminal" evidence="2">
    <location>
        <begin position="214"/>
        <end position="291"/>
    </location>
</feature>
<proteinExistence type="predicted"/>
<evidence type="ECO:0000313" key="3">
    <source>
        <dbReference type="EMBL" id="EYD76341.1"/>
    </source>
</evidence>